<evidence type="ECO:0000256" key="3">
    <source>
        <dbReference type="ARBA" id="ARBA00069006"/>
    </source>
</evidence>
<accession>A0A9P9IYS1</accession>
<dbReference type="Pfam" id="PF16884">
    <property type="entry name" value="ADH_N_2"/>
    <property type="match status" value="1"/>
</dbReference>
<comment type="pathway">
    <text evidence="1">Mycotoxin biosynthesis.</text>
</comment>
<dbReference type="CDD" id="cd05288">
    <property type="entry name" value="PGDH"/>
    <property type="match status" value="1"/>
</dbReference>
<dbReference type="AlphaFoldDB" id="A0A9P9IYS1"/>
<evidence type="ECO:0000256" key="1">
    <source>
        <dbReference type="ARBA" id="ARBA00004685"/>
    </source>
</evidence>
<protein>
    <recommendedName>
        <fullName evidence="3">Dehydrogenase FUB6</fullName>
    </recommendedName>
    <alternativeName>
        <fullName evidence="4">Fusaric acid biosynthesis protein 6</fullName>
    </alternativeName>
</protein>
<dbReference type="GO" id="GO:0016628">
    <property type="term" value="F:oxidoreductase activity, acting on the CH-CH group of donors, NAD or NADP as acceptor"/>
    <property type="evidence" value="ECO:0007669"/>
    <property type="project" value="InterPro"/>
</dbReference>
<proteinExistence type="predicted"/>
<evidence type="ECO:0000256" key="2">
    <source>
        <dbReference type="ARBA" id="ARBA00023002"/>
    </source>
</evidence>
<keyword evidence="7" id="KW-1185">Reference proteome</keyword>
<dbReference type="PANTHER" id="PTHR43205:SF42">
    <property type="entry name" value="ALCOHOL DEHYDROGENASE, ZINC-CONTAINING (AFU_ORTHOLOGUE AFUA_7G04530)"/>
    <property type="match status" value="1"/>
</dbReference>
<dbReference type="InterPro" id="IPR041694">
    <property type="entry name" value="ADH_N_2"/>
</dbReference>
<dbReference type="Pfam" id="PF00107">
    <property type="entry name" value="ADH_zinc_N"/>
    <property type="match status" value="1"/>
</dbReference>
<dbReference type="InterPro" id="IPR011032">
    <property type="entry name" value="GroES-like_sf"/>
</dbReference>
<organism evidence="6 7">
    <name type="scientific">Dactylonectria macrodidyma</name>
    <dbReference type="NCBI Taxonomy" id="307937"/>
    <lineage>
        <taxon>Eukaryota</taxon>
        <taxon>Fungi</taxon>
        <taxon>Dikarya</taxon>
        <taxon>Ascomycota</taxon>
        <taxon>Pezizomycotina</taxon>
        <taxon>Sordariomycetes</taxon>
        <taxon>Hypocreomycetidae</taxon>
        <taxon>Hypocreales</taxon>
        <taxon>Nectriaceae</taxon>
        <taxon>Dactylonectria</taxon>
    </lineage>
</organism>
<dbReference type="FunFam" id="3.40.50.720:FF:000121">
    <property type="entry name" value="Prostaglandin reductase 2"/>
    <property type="match status" value="1"/>
</dbReference>
<dbReference type="PANTHER" id="PTHR43205">
    <property type="entry name" value="PROSTAGLANDIN REDUCTASE"/>
    <property type="match status" value="1"/>
</dbReference>
<sequence length="340" mass="35917">MTTSNLQIVIKSRPTGAMIPSETFTSRIVPPATEADLEDGQVLVETLYLSLDPIMRGWLNAGNGIVDTAVGEPMPGFILARVLTSRSPDLNPGDIVTAFSVWARTAVLPAGSVEKVTYLPAGLPLTDVLGVLGLTGLTAYFGMLGIGKPKPGEMVVVSSAAGATGSVAAQLAKIRGARVVAIAGGEQKGKWLRELGIDEVLDYKDDAFEEQFRKAMKGGIDLYFDSVGGRILELAIANMKAFGRIILNGDMSGYNTTTPHGIKSLFPIAPKSATIHGLNIFHHLKFAATARAELSQWLQDGTLQRTQTVVEGGLDAAPQGLADLFKGKNTGKMLVEVKGG</sequence>
<evidence type="ECO:0000259" key="5">
    <source>
        <dbReference type="SMART" id="SM00829"/>
    </source>
</evidence>
<evidence type="ECO:0000313" key="6">
    <source>
        <dbReference type="EMBL" id="KAH7140778.1"/>
    </source>
</evidence>
<dbReference type="Gene3D" id="3.40.50.720">
    <property type="entry name" value="NAD(P)-binding Rossmann-like Domain"/>
    <property type="match status" value="1"/>
</dbReference>
<dbReference type="InterPro" id="IPR020843">
    <property type="entry name" value="ER"/>
</dbReference>
<feature type="domain" description="Enoyl reductase (ER)" evidence="5">
    <location>
        <begin position="17"/>
        <end position="335"/>
    </location>
</feature>
<dbReference type="SUPFAM" id="SSF51735">
    <property type="entry name" value="NAD(P)-binding Rossmann-fold domains"/>
    <property type="match status" value="1"/>
</dbReference>
<dbReference type="OrthoDB" id="809632at2759"/>
<reference evidence="6" key="1">
    <citation type="journal article" date="2021" name="Nat. Commun.">
        <title>Genetic determinants of endophytism in the Arabidopsis root mycobiome.</title>
        <authorList>
            <person name="Mesny F."/>
            <person name="Miyauchi S."/>
            <person name="Thiergart T."/>
            <person name="Pickel B."/>
            <person name="Atanasova L."/>
            <person name="Karlsson M."/>
            <person name="Huettel B."/>
            <person name="Barry K.W."/>
            <person name="Haridas S."/>
            <person name="Chen C."/>
            <person name="Bauer D."/>
            <person name="Andreopoulos W."/>
            <person name="Pangilinan J."/>
            <person name="LaButti K."/>
            <person name="Riley R."/>
            <person name="Lipzen A."/>
            <person name="Clum A."/>
            <person name="Drula E."/>
            <person name="Henrissat B."/>
            <person name="Kohler A."/>
            <person name="Grigoriev I.V."/>
            <person name="Martin F.M."/>
            <person name="Hacquard S."/>
        </authorList>
    </citation>
    <scope>NUCLEOTIDE SEQUENCE</scope>
    <source>
        <strain evidence="6">MPI-CAGE-AT-0147</strain>
    </source>
</reference>
<dbReference type="SUPFAM" id="SSF50129">
    <property type="entry name" value="GroES-like"/>
    <property type="match status" value="1"/>
</dbReference>
<evidence type="ECO:0000256" key="4">
    <source>
        <dbReference type="ARBA" id="ARBA00083301"/>
    </source>
</evidence>
<comment type="caution">
    <text evidence="6">The sequence shown here is derived from an EMBL/GenBank/DDBJ whole genome shotgun (WGS) entry which is preliminary data.</text>
</comment>
<dbReference type="InterPro" id="IPR045010">
    <property type="entry name" value="MDR_fam"/>
</dbReference>
<dbReference type="SMART" id="SM00829">
    <property type="entry name" value="PKS_ER"/>
    <property type="match status" value="1"/>
</dbReference>
<keyword evidence="2" id="KW-0560">Oxidoreductase</keyword>
<evidence type="ECO:0000313" key="7">
    <source>
        <dbReference type="Proteomes" id="UP000738349"/>
    </source>
</evidence>
<dbReference type="Proteomes" id="UP000738349">
    <property type="component" value="Unassembled WGS sequence"/>
</dbReference>
<dbReference type="EMBL" id="JAGMUV010000011">
    <property type="protein sequence ID" value="KAH7140778.1"/>
    <property type="molecule type" value="Genomic_DNA"/>
</dbReference>
<dbReference type="Gene3D" id="3.90.180.10">
    <property type="entry name" value="Medium-chain alcohol dehydrogenases, catalytic domain"/>
    <property type="match status" value="1"/>
</dbReference>
<name>A0A9P9IYS1_9HYPO</name>
<dbReference type="InterPro" id="IPR036291">
    <property type="entry name" value="NAD(P)-bd_dom_sf"/>
</dbReference>
<dbReference type="InterPro" id="IPR013149">
    <property type="entry name" value="ADH-like_C"/>
</dbReference>
<gene>
    <name evidence="6" type="ORF">EDB81DRAFT_948552</name>
</gene>